<evidence type="ECO:0000256" key="1">
    <source>
        <dbReference type="SAM" id="MobiDB-lite"/>
    </source>
</evidence>
<protein>
    <submittedName>
        <fullName evidence="2">Uncharacterized protein</fullName>
    </submittedName>
</protein>
<dbReference type="EMBL" id="JAMKOV010000002">
    <property type="protein sequence ID" value="KAI8042403.1"/>
    <property type="molecule type" value="Genomic_DNA"/>
</dbReference>
<evidence type="ECO:0000313" key="3">
    <source>
        <dbReference type="Proteomes" id="UP001059596"/>
    </source>
</evidence>
<keyword evidence="3" id="KW-1185">Reference proteome</keyword>
<dbReference type="Proteomes" id="UP001059596">
    <property type="component" value="Unassembled WGS sequence"/>
</dbReference>
<dbReference type="AlphaFoldDB" id="A0A9P9YT55"/>
<evidence type="ECO:0000313" key="2">
    <source>
        <dbReference type="EMBL" id="KAI8042403.1"/>
    </source>
</evidence>
<proteinExistence type="predicted"/>
<feature type="region of interest" description="Disordered" evidence="1">
    <location>
        <begin position="1"/>
        <end position="20"/>
    </location>
</feature>
<accession>A0A9P9YT55</accession>
<sequence length="121" mass="13435">MQGVEHIQATDGEEHNGAPGAEKREMIIQLERIMTGPPTHLVLSCEAMRAGSRLRKRSRFLACLESSTGSGSAWSSISMWWDILLVILRTYVWAGTGLSGCECCDMDMTKRSEALLEWMDG</sequence>
<gene>
    <name evidence="2" type="ORF">M5D96_003716</name>
</gene>
<organism evidence="2 3">
    <name type="scientific">Drosophila gunungcola</name>
    <name type="common">fruit fly</name>
    <dbReference type="NCBI Taxonomy" id="103775"/>
    <lineage>
        <taxon>Eukaryota</taxon>
        <taxon>Metazoa</taxon>
        <taxon>Ecdysozoa</taxon>
        <taxon>Arthropoda</taxon>
        <taxon>Hexapoda</taxon>
        <taxon>Insecta</taxon>
        <taxon>Pterygota</taxon>
        <taxon>Neoptera</taxon>
        <taxon>Endopterygota</taxon>
        <taxon>Diptera</taxon>
        <taxon>Brachycera</taxon>
        <taxon>Muscomorpha</taxon>
        <taxon>Ephydroidea</taxon>
        <taxon>Drosophilidae</taxon>
        <taxon>Drosophila</taxon>
        <taxon>Sophophora</taxon>
    </lineage>
</organism>
<name>A0A9P9YT55_9MUSC</name>
<reference evidence="2" key="1">
    <citation type="journal article" date="2023" name="Genome Biol. Evol.">
        <title>Long-read-based Genome Assembly of Drosophila gunungcola Reveals Fewer Chemosensory Genes in Flower-breeding Species.</title>
        <authorList>
            <person name="Negi A."/>
            <person name="Liao B.Y."/>
            <person name="Yeh S.D."/>
        </authorList>
    </citation>
    <scope>NUCLEOTIDE SEQUENCE</scope>
    <source>
        <strain evidence="2">Sukarami</strain>
    </source>
</reference>
<comment type="caution">
    <text evidence="2">The sequence shown here is derived from an EMBL/GenBank/DDBJ whole genome shotgun (WGS) entry which is preliminary data.</text>
</comment>